<accession>G7QD44</accession>
<name>G7QD44_9BACT</name>
<feature type="compositionally biased region" description="Low complexity" evidence="1">
    <location>
        <begin position="39"/>
        <end position="51"/>
    </location>
</feature>
<dbReference type="OrthoDB" id="5458842at2"/>
<organism evidence="2 3">
    <name type="scientific">Solidesulfovibrio carbinoliphilus subsp. oakridgensis</name>
    <dbReference type="NCBI Taxonomy" id="694327"/>
    <lineage>
        <taxon>Bacteria</taxon>
        <taxon>Pseudomonadati</taxon>
        <taxon>Thermodesulfobacteriota</taxon>
        <taxon>Desulfovibrionia</taxon>
        <taxon>Desulfovibrionales</taxon>
        <taxon>Desulfovibrionaceae</taxon>
        <taxon>Solidesulfovibrio</taxon>
    </lineage>
</organism>
<dbReference type="HOGENOM" id="CLU_1737625_0_0_7"/>
<proteinExistence type="predicted"/>
<dbReference type="Proteomes" id="UP000004662">
    <property type="component" value="Chromosome"/>
</dbReference>
<feature type="region of interest" description="Disordered" evidence="1">
    <location>
        <begin position="39"/>
        <end position="71"/>
    </location>
</feature>
<reference evidence="3" key="1">
    <citation type="journal article" date="2015" name="Genome Announc.">
        <title>High-Quality Draft Genome Sequence of Desulfovibrio carbinoliphilus FW-101-2B, an Organic Acid-Oxidizing Sulfate-Reducing Bacterium Isolated from Uranium(VI)-Contaminated Groundwater.</title>
        <authorList>
            <person name="Ramsay B.D."/>
            <person name="Hwang C."/>
            <person name="Woo H.L."/>
            <person name="Carroll S.L."/>
            <person name="Lucas S."/>
            <person name="Han J."/>
            <person name="Lapidus A.L."/>
            <person name="Cheng J.F."/>
            <person name="Goodwin L.A."/>
            <person name="Pitluck S."/>
            <person name="Peters L."/>
            <person name="Chertkov O."/>
            <person name="Held B."/>
            <person name="Detter J.C."/>
            <person name="Han C.S."/>
            <person name="Tapia R."/>
            <person name="Land M.L."/>
            <person name="Hauser L.J."/>
            <person name="Kyrpides N.C."/>
            <person name="Ivanova N.N."/>
            <person name="Mikhailova N."/>
            <person name="Pagani I."/>
            <person name="Woyke T."/>
            <person name="Arkin A.P."/>
            <person name="Dehal P."/>
            <person name="Chivian D."/>
            <person name="Criddle C.S."/>
            <person name="Wu W."/>
            <person name="Chakraborty R."/>
            <person name="Hazen T.C."/>
            <person name="Fields M.W."/>
        </authorList>
    </citation>
    <scope>NUCLEOTIDE SEQUENCE [LARGE SCALE GENOMIC DNA]</scope>
    <source>
        <strain evidence="3">FW-101-2B</strain>
    </source>
</reference>
<dbReference type="eggNOG" id="ENOG50318SB">
    <property type="taxonomic scope" value="Bacteria"/>
</dbReference>
<dbReference type="STRING" id="694327.DFW101_0333"/>
<keyword evidence="3" id="KW-1185">Reference proteome</keyword>
<sequence length="150" mass="14742">MDAQAKQQPAGPATAITPDAVASALAILGEVAKGFAAPAASAAPSASTPTSSPEPEPSQPQPLEVPAVGGPSMTGCLEGFTTTLSPALFAVPESRLKSSRLWTLIGTVATLAVQHPVGLELSPIAQVCIAGLAGIYIASRSVTGGKATGA</sequence>
<dbReference type="EMBL" id="CM001368">
    <property type="protein sequence ID" value="EHJ46350.1"/>
    <property type="molecule type" value="Genomic_DNA"/>
</dbReference>
<evidence type="ECO:0000313" key="3">
    <source>
        <dbReference type="Proteomes" id="UP000004662"/>
    </source>
</evidence>
<evidence type="ECO:0000313" key="2">
    <source>
        <dbReference type="EMBL" id="EHJ46350.1"/>
    </source>
</evidence>
<protein>
    <submittedName>
        <fullName evidence="2">Uncharacterized protein</fullName>
    </submittedName>
</protein>
<gene>
    <name evidence="2" type="ORF">DFW101_0333</name>
</gene>
<evidence type="ECO:0000256" key="1">
    <source>
        <dbReference type="SAM" id="MobiDB-lite"/>
    </source>
</evidence>
<dbReference type="RefSeq" id="WP_009179797.1">
    <property type="nucleotide sequence ID" value="NZ_CM001368.1"/>
</dbReference>
<dbReference type="AlphaFoldDB" id="G7QD44"/>